<dbReference type="RefSeq" id="WP_113903710.1">
    <property type="nucleotide sequence ID" value="NZ_QNSB01000004.1"/>
</dbReference>
<reference evidence="2 3" key="1">
    <citation type="submission" date="2018-06" db="EMBL/GenBank/DDBJ databases">
        <title>Freshwater and sediment microbial communities from various areas in North America, analyzing microbe dynamics in response to fracking.</title>
        <authorList>
            <person name="Lamendella R."/>
        </authorList>
    </citation>
    <scope>NUCLEOTIDE SEQUENCE [LARGE SCALE GENOMIC DNA]</scope>
    <source>
        <strain evidence="2 3">3b_TX</strain>
    </source>
</reference>
<dbReference type="EMBL" id="QNSB01000004">
    <property type="protein sequence ID" value="RBP72160.1"/>
    <property type="molecule type" value="Genomic_DNA"/>
</dbReference>
<dbReference type="InterPro" id="IPR054437">
    <property type="entry name" value="PspA-assoc_dom"/>
</dbReference>
<proteinExistence type="predicted"/>
<evidence type="ECO:0000313" key="2">
    <source>
        <dbReference type="EMBL" id="RBP72160.1"/>
    </source>
</evidence>
<feature type="domain" description="PspA-associated" evidence="1">
    <location>
        <begin position="1"/>
        <end position="92"/>
    </location>
</feature>
<evidence type="ECO:0000259" key="1">
    <source>
        <dbReference type="Pfam" id="PF22743"/>
    </source>
</evidence>
<comment type="caution">
    <text evidence="2">The sequence shown here is derived from an EMBL/GenBank/DDBJ whole genome shotgun (WGS) entry which is preliminary data.</text>
</comment>
<protein>
    <recommendedName>
        <fullName evidence="1">PspA-associated domain-containing protein</fullName>
    </recommendedName>
</protein>
<evidence type="ECO:0000313" key="3">
    <source>
        <dbReference type="Proteomes" id="UP000253509"/>
    </source>
</evidence>
<sequence>MIVRIMGEGQFDVADVDSEVLQRYDNEVEDAVRSGDEEAVKSKLSALHDFVIEHGKPVSDDFLGTSDFVIPFVDASLEEISELLTGEGFIPDPA</sequence>
<dbReference type="Pfam" id="PF22743">
    <property type="entry name" value="PspAA"/>
    <property type="match status" value="1"/>
</dbReference>
<name>A0A366IJ60_9MICO</name>
<organism evidence="2 3">
    <name type="scientific">Brevibacterium celere</name>
    <dbReference type="NCBI Taxonomy" id="225845"/>
    <lineage>
        <taxon>Bacteria</taxon>
        <taxon>Bacillati</taxon>
        <taxon>Actinomycetota</taxon>
        <taxon>Actinomycetes</taxon>
        <taxon>Micrococcales</taxon>
        <taxon>Brevibacteriaceae</taxon>
        <taxon>Brevibacterium</taxon>
    </lineage>
</organism>
<dbReference type="Proteomes" id="UP000253509">
    <property type="component" value="Unassembled WGS sequence"/>
</dbReference>
<gene>
    <name evidence="2" type="ORF">DFO65_104116</name>
</gene>
<dbReference type="AlphaFoldDB" id="A0A366IJ60"/>
<keyword evidence="3" id="KW-1185">Reference proteome</keyword>
<accession>A0A366IJ60</accession>